<comment type="caution">
    <text evidence="2">The sequence shown here is derived from an EMBL/GenBank/DDBJ whole genome shotgun (WGS) entry which is preliminary data.</text>
</comment>
<dbReference type="InterPro" id="IPR001810">
    <property type="entry name" value="F-box_dom"/>
</dbReference>
<dbReference type="RefSeq" id="XP_053589937.1">
    <property type="nucleotide sequence ID" value="XM_053725743.1"/>
</dbReference>
<name>A0A6A5HFL8_CAERE</name>
<accession>A0A6A5HFL8</accession>
<dbReference type="KEGG" id="crq:GCK72_006688"/>
<reference evidence="2 3" key="1">
    <citation type="submission" date="2019-12" db="EMBL/GenBank/DDBJ databases">
        <title>Chromosome-level assembly of the Caenorhabditis remanei genome.</title>
        <authorList>
            <person name="Teterina A.A."/>
            <person name="Willis J.H."/>
            <person name="Phillips P.C."/>
        </authorList>
    </citation>
    <scope>NUCLEOTIDE SEQUENCE [LARGE SCALE GENOMIC DNA]</scope>
    <source>
        <strain evidence="2 3">PX506</strain>
        <tissue evidence="2">Whole organism</tissue>
    </source>
</reference>
<gene>
    <name evidence="2" type="ORF">GCK72_006688</name>
</gene>
<dbReference type="GeneID" id="78774223"/>
<protein>
    <recommendedName>
        <fullName evidence="1">F-box domain-containing protein</fullName>
    </recommendedName>
</protein>
<sequence>MSVTLPLLRVPYVVLTQVIRSMDPTILVSLSLCSNRTFLLIKTLQSKLTNANLCMDIWPVFNCYITNNKSRYNLFQVQDVDDIYYQCGGGETVSTIYSNNKFFTFWKDPCDGFRRVMSYVCDLFRLEVHTVRFSKDAFWTVLWVQERQKTLAFAWQQNLQVLEADVYQNTLELCTAGTFFIDMAVVTATLTQGFRIPKRDTLRIGEGSWVTIDHLLTMDCVQLKVEASLLKKRIFVSSSTTGQPVEVLD</sequence>
<dbReference type="EMBL" id="WUAV01000002">
    <property type="protein sequence ID" value="KAF1766730.1"/>
    <property type="molecule type" value="Genomic_DNA"/>
</dbReference>
<evidence type="ECO:0000313" key="2">
    <source>
        <dbReference type="EMBL" id="KAF1766730.1"/>
    </source>
</evidence>
<feature type="domain" description="F-box" evidence="1">
    <location>
        <begin position="4"/>
        <end position="51"/>
    </location>
</feature>
<proteinExistence type="predicted"/>
<organism evidence="2 3">
    <name type="scientific">Caenorhabditis remanei</name>
    <name type="common">Caenorhabditis vulgaris</name>
    <dbReference type="NCBI Taxonomy" id="31234"/>
    <lineage>
        <taxon>Eukaryota</taxon>
        <taxon>Metazoa</taxon>
        <taxon>Ecdysozoa</taxon>
        <taxon>Nematoda</taxon>
        <taxon>Chromadorea</taxon>
        <taxon>Rhabditida</taxon>
        <taxon>Rhabditina</taxon>
        <taxon>Rhabditomorpha</taxon>
        <taxon>Rhabditoidea</taxon>
        <taxon>Rhabditidae</taxon>
        <taxon>Peloderinae</taxon>
        <taxon>Caenorhabditis</taxon>
    </lineage>
</organism>
<evidence type="ECO:0000259" key="1">
    <source>
        <dbReference type="PROSITE" id="PS50181"/>
    </source>
</evidence>
<dbReference type="Proteomes" id="UP000483820">
    <property type="component" value="Chromosome II"/>
</dbReference>
<evidence type="ECO:0000313" key="3">
    <source>
        <dbReference type="Proteomes" id="UP000483820"/>
    </source>
</evidence>
<dbReference type="AlphaFoldDB" id="A0A6A5HFL8"/>
<dbReference type="PANTHER" id="PTHR21503">
    <property type="entry name" value="F-BOX-CONTAINING HYPOTHETICAL PROTEIN C.ELEGANS"/>
    <property type="match status" value="1"/>
</dbReference>
<dbReference type="CTD" id="78774223"/>
<dbReference type="PROSITE" id="PS50181">
    <property type="entry name" value="FBOX"/>
    <property type="match status" value="1"/>
</dbReference>
<dbReference type="PANTHER" id="PTHR21503:SF8">
    <property type="entry name" value="F-BOX ASSOCIATED DOMAIN-CONTAINING PROTEIN-RELATED"/>
    <property type="match status" value="1"/>
</dbReference>